<evidence type="ECO:0000256" key="1">
    <source>
        <dbReference type="ARBA" id="ARBA00009437"/>
    </source>
</evidence>
<organism evidence="6 7">
    <name type="scientific">Paraglaciecola mesophila</name>
    <dbReference type="NCBI Taxonomy" id="197222"/>
    <lineage>
        <taxon>Bacteria</taxon>
        <taxon>Pseudomonadati</taxon>
        <taxon>Pseudomonadota</taxon>
        <taxon>Gammaproteobacteria</taxon>
        <taxon>Alteromonadales</taxon>
        <taxon>Alteromonadaceae</taxon>
        <taxon>Paraglaciecola</taxon>
    </lineage>
</organism>
<dbReference type="InterPro" id="IPR036388">
    <property type="entry name" value="WH-like_DNA-bd_sf"/>
</dbReference>
<dbReference type="Proteomes" id="UP000464524">
    <property type="component" value="Chromosome"/>
</dbReference>
<evidence type="ECO:0000256" key="3">
    <source>
        <dbReference type="ARBA" id="ARBA00023125"/>
    </source>
</evidence>
<evidence type="ECO:0000256" key="2">
    <source>
        <dbReference type="ARBA" id="ARBA00023015"/>
    </source>
</evidence>
<feature type="domain" description="HTH lysR-type" evidence="5">
    <location>
        <begin position="1"/>
        <end position="59"/>
    </location>
</feature>
<dbReference type="Pfam" id="PF00126">
    <property type="entry name" value="HTH_1"/>
    <property type="match status" value="1"/>
</dbReference>
<dbReference type="PROSITE" id="PS50931">
    <property type="entry name" value="HTH_LYSR"/>
    <property type="match status" value="1"/>
</dbReference>
<dbReference type="PANTHER" id="PTHR30537:SF5">
    <property type="entry name" value="HTH-TYPE TRANSCRIPTIONAL ACTIVATOR TTDR-RELATED"/>
    <property type="match status" value="1"/>
</dbReference>
<dbReference type="RefSeq" id="WP_160179123.1">
    <property type="nucleotide sequence ID" value="NZ_CP047656.1"/>
</dbReference>
<dbReference type="InterPro" id="IPR000847">
    <property type="entry name" value="LysR_HTH_N"/>
</dbReference>
<evidence type="ECO:0000313" key="6">
    <source>
        <dbReference type="EMBL" id="QHJ11371.1"/>
    </source>
</evidence>
<gene>
    <name evidence="6" type="ORF">FX988_01600</name>
</gene>
<evidence type="ECO:0000256" key="4">
    <source>
        <dbReference type="ARBA" id="ARBA00023163"/>
    </source>
</evidence>
<keyword evidence="2" id="KW-0805">Transcription regulation</keyword>
<dbReference type="GO" id="GO:0003677">
    <property type="term" value="F:DNA binding"/>
    <property type="evidence" value="ECO:0007669"/>
    <property type="project" value="UniProtKB-KW"/>
</dbReference>
<name>A0A857JK60_9ALTE</name>
<dbReference type="FunFam" id="1.10.10.10:FF:000001">
    <property type="entry name" value="LysR family transcriptional regulator"/>
    <property type="match status" value="1"/>
</dbReference>
<dbReference type="OrthoDB" id="9786526at2"/>
<dbReference type="SUPFAM" id="SSF53850">
    <property type="entry name" value="Periplasmic binding protein-like II"/>
    <property type="match status" value="1"/>
</dbReference>
<accession>A0A857JK60</accession>
<keyword evidence="7" id="KW-1185">Reference proteome</keyword>
<dbReference type="CDD" id="cd08422">
    <property type="entry name" value="PBP2_CrgA_like"/>
    <property type="match status" value="1"/>
</dbReference>
<dbReference type="EMBL" id="CP047656">
    <property type="protein sequence ID" value="QHJ11371.1"/>
    <property type="molecule type" value="Genomic_DNA"/>
</dbReference>
<proteinExistence type="inferred from homology"/>
<dbReference type="InterPro" id="IPR005119">
    <property type="entry name" value="LysR_subst-bd"/>
</dbReference>
<evidence type="ECO:0000313" key="7">
    <source>
        <dbReference type="Proteomes" id="UP000464524"/>
    </source>
</evidence>
<dbReference type="PANTHER" id="PTHR30537">
    <property type="entry name" value="HTH-TYPE TRANSCRIPTIONAL REGULATOR"/>
    <property type="match status" value="1"/>
</dbReference>
<keyword evidence="3" id="KW-0238">DNA-binding</keyword>
<sequence>MDTIDGIRTFIAVAKQKSFTAGAKQLGISTKLASKYIGQLEKKHGALLFHRTTRSVTLTETGQAYFARCVPLLEQFEELEDVIQHRQSALSGTVRLTAPTAFGSTKLVDALAPFLALHPKINVELNLSDQHVAIVDEGVDVAVRFGPLKDSTLIAKKLMDMRIVFFASPEYLKRNGRPAHPRALATHNCLLQTSQKDPDNWKFKESGNTFTVNVSGDFASNSPRAVTQMASQGLGIGMGPQYVTEPYVKEGSLELLFEPFEASELVLNAVYASNRHLPARIRALLDHLAEAFNTNSH</sequence>
<dbReference type="AlphaFoldDB" id="A0A857JK60"/>
<dbReference type="GO" id="GO:0003700">
    <property type="term" value="F:DNA-binding transcription factor activity"/>
    <property type="evidence" value="ECO:0007669"/>
    <property type="project" value="InterPro"/>
</dbReference>
<dbReference type="Pfam" id="PF03466">
    <property type="entry name" value="LysR_substrate"/>
    <property type="match status" value="1"/>
</dbReference>
<dbReference type="InterPro" id="IPR058163">
    <property type="entry name" value="LysR-type_TF_proteobact-type"/>
</dbReference>
<evidence type="ECO:0000259" key="5">
    <source>
        <dbReference type="PROSITE" id="PS50931"/>
    </source>
</evidence>
<keyword evidence="4" id="KW-0804">Transcription</keyword>
<dbReference type="SUPFAM" id="SSF46785">
    <property type="entry name" value="Winged helix' DNA-binding domain"/>
    <property type="match status" value="1"/>
</dbReference>
<dbReference type="KEGG" id="pmes:FX988_01600"/>
<comment type="similarity">
    <text evidence="1">Belongs to the LysR transcriptional regulatory family.</text>
</comment>
<protein>
    <submittedName>
        <fullName evidence="6">HTH-type transcriptional regulator DmlR</fullName>
    </submittedName>
</protein>
<dbReference type="Gene3D" id="3.40.190.290">
    <property type="match status" value="1"/>
</dbReference>
<dbReference type="InterPro" id="IPR036390">
    <property type="entry name" value="WH_DNA-bd_sf"/>
</dbReference>
<reference evidence="6 7" key="1">
    <citation type="submission" date="2019-12" db="EMBL/GenBank/DDBJ databases">
        <title>Genome sequencing and assembly of endphytes of Porphyra tenera.</title>
        <authorList>
            <person name="Park J.M."/>
            <person name="Shin R."/>
            <person name="Jo S.H."/>
        </authorList>
    </citation>
    <scope>NUCLEOTIDE SEQUENCE [LARGE SCALE GENOMIC DNA]</scope>
    <source>
        <strain evidence="6 7">GPM4</strain>
    </source>
</reference>
<dbReference type="Gene3D" id="1.10.10.10">
    <property type="entry name" value="Winged helix-like DNA-binding domain superfamily/Winged helix DNA-binding domain"/>
    <property type="match status" value="1"/>
</dbReference>